<dbReference type="OrthoDB" id="9783435at2"/>
<dbReference type="GO" id="GO:0046872">
    <property type="term" value="F:metal ion binding"/>
    <property type="evidence" value="ECO:0007669"/>
    <property type="project" value="UniProtKB-KW"/>
</dbReference>
<proteinExistence type="inferred from homology"/>
<evidence type="ECO:0000256" key="3">
    <source>
        <dbReference type="ARBA" id="ARBA00022679"/>
    </source>
</evidence>
<keyword evidence="10" id="KW-0119">Carbohydrate metabolism</keyword>
<dbReference type="RefSeq" id="WP_147160448.1">
    <property type="nucleotide sequence ID" value="NZ_BJYR01000019.1"/>
</dbReference>
<dbReference type="AlphaFoldDB" id="A0A512AN56"/>
<keyword evidence="5" id="KW-0547">Nucleotide-binding</keyword>
<evidence type="ECO:0000256" key="6">
    <source>
        <dbReference type="ARBA" id="ARBA00022777"/>
    </source>
</evidence>
<keyword evidence="4" id="KW-0479">Metal-binding</keyword>
<evidence type="ECO:0000313" key="14">
    <source>
        <dbReference type="Proteomes" id="UP000321464"/>
    </source>
</evidence>
<comment type="cofactor">
    <cofactor evidence="1">
        <name>Mg(2+)</name>
        <dbReference type="ChEBI" id="CHEBI:18420"/>
    </cofactor>
</comment>
<dbReference type="PANTHER" id="PTHR42742">
    <property type="entry name" value="TRANSCRIPTIONAL REPRESSOR MPRA"/>
    <property type="match status" value="1"/>
</dbReference>
<keyword evidence="7" id="KW-0862">Zinc</keyword>
<dbReference type="InterPro" id="IPR051804">
    <property type="entry name" value="Carb_Metab_Reg_Kinase/Isom"/>
</dbReference>
<dbReference type="EC" id="2.7.1.4" evidence="11"/>
<evidence type="ECO:0000256" key="7">
    <source>
        <dbReference type="ARBA" id="ARBA00022833"/>
    </source>
</evidence>
<dbReference type="InterPro" id="IPR043129">
    <property type="entry name" value="ATPase_NBD"/>
</dbReference>
<evidence type="ECO:0000256" key="12">
    <source>
        <dbReference type="ARBA" id="ARBA00048451"/>
    </source>
</evidence>
<dbReference type="PROSITE" id="PS01125">
    <property type="entry name" value="ROK"/>
    <property type="match status" value="1"/>
</dbReference>
<evidence type="ECO:0000313" key="13">
    <source>
        <dbReference type="EMBL" id="GEO01124.1"/>
    </source>
</evidence>
<name>A0A512AN56_9SPHN</name>
<dbReference type="InterPro" id="IPR000600">
    <property type="entry name" value="ROK"/>
</dbReference>
<dbReference type="Gene3D" id="3.30.420.40">
    <property type="match status" value="2"/>
</dbReference>
<evidence type="ECO:0000256" key="10">
    <source>
        <dbReference type="ARBA" id="ARBA00023277"/>
    </source>
</evidence>
<comment type="catalytic activity">
    <reaction evidence="12">
        <text>D-fructose + ATP = D-fructose 6-phosphate + ADP + H(+)</text>
        <dbReference type="Rhea" id="RHEA:16125"/>
        <dbReference type="ChEBI" id="CHEBI:15378"/>
        <dbReference type="ChEBI" id="CHEBI:30616"/>
        <dbReference type="ChEBI" id="CHEBI:37721"/>
        <dbReference type="ChEBI" id="CHEBI:61527"/>
        <dbReference type="ChEBI" id="CHEBI:456216"/>
        <dbReference type="EC" id="2.7.1.4"/>
    </reaction>
</comment>
<evidence type="ECO:0000256" key="8">
    <source>
        <dbReference type="ARBA" id="ARBA00022840"/>
    </source>
</evidence>
<dbReference type="Proteomes" id="UP000321464">
    <property type="component" value="Unassembled WGS sequence"/>
</dbReference>
<dbReference type="InterPro" id="IPR049874">
    <property type="entry name" value="ROK_cs"/>
</dbReference>
<evidence type="ECO:0000256" key="11">
    <source>
        <dbReference type="ARBA" id="ARBA00038887"/>
    </source>
</evidence>
<dbReference type="GO" id="GO:0008865">
    <property type="term" value="F:fructokinase activity"/>
    <property type="evidence" value="ECO:0007669"/>
    <property type="project" value="UniProtKB-EC"/>
</dbReference>
<accession>A0A512AN56</accession>
<dbReference type="EMBL" id="BJYR01000019">
    <property type="protein sequence ID" value="GEO01124.1"/>
    <property type="molecule type" value="Genomic_DNA"/>
</dbReference>
<keyword evidence="8" id="KW-0067">ATP-binding</keyword>
<keyword evidence="6 13" id="KW-0418">Kinase</keyword>
<dbReference type="FunFam" id="3.30.420.40:FF:000153">
    <property type="entry name" value="Putative fructokinase"/>
    <property type="match status" value="1"/>
</dbReference>
<sequence>MTAPARYGLIEAGGTKFVLGVADAERTIMARTRIPTTTPEETLGAAVEWFAAQGGAYAAFGIASFGPLDLDPASPDFGCVRATPKPHWSGASLIAPFMERFGVPVAIDTDVNGAALSEALWGAGAGLGSVLYLTIGTGIGGGFCSDGQLLRGLSHPEMGHIRMPRHPEDMDFVGSCPFHGDCLEGLACGPAVTARWGQSLSELPEDHPGKRIIAWYIGRALATFQTVMEPARIVLGGGVTATEGLLDLIRAEALAANGSYTVGKIDELIVPPGLGDNAGLLGALALALR</sequence>
<evidence type="ECO:0000256" key="2">
    <source>
        <dbReference type="ARBA" id="ARBA00006479"/>
    </source>
</evidence>
<keyword evidence="9" id="KW-0460">Magnesium</keyword>
<comment type="caution">
    <text evidence="13">The sequence shown here is derived from an EMBL/GenBank/DDBJ whole genome shotgun (WGS) entry which is preliminary data.</text>
</comment>
<gene>
    <name evidence="13" type="ORF">NSE01_29560</name>
</gene>
<comment type="similarity">
    <text evidence="2">Belongs to the ROK (NagC/XylR) family.</text>
</comment>
<evidence type="ECO:0000256" key="5">
    <source>
        <dbReference type="ARBA" id="ARBA00022741"/>
    </source>
</evidence>
<dbReference type="SUPFAM" id="SSF53067">
    <property type="entry name" value="Actin-like ATPase domain"/>
    <property type="match status" value="1"/>
</dbReference>
<evidence type="ECO:0000256" key="1">
    <source>
        <dbReference type="ARBA" id="ARBA00001946"/>
    </source>
</evidence>
<dbReference type="GO" id="GO:0005524">
    <property type="term" value="F:ATP binding"/>
    <property type="evidence" value="ECO:0007669"/>
    <property type="project" value="UniProtKB-KW"/>
</dbReference>
<keyword evidence="3" id="KW-0808">Transferase</keyword>
<evidence type="ECO:0000256" key="4">
    <source>
        <dbReference type="ARBA" id="ARBA00022723"/>
    </source>
</evidence>
<evidence type="ECO:0000256" key="9">
    <source>
        <dbReference type="ARBA" id="ARBA00022842"/>
    </source>
</evidence>
<dbReference type="Pfam" id="PF00480">
    <property type="entry name" value="ROK"/>
    <property type="match status" value="1"/>
</dbReference>
<keyword evidence="14" id="KW-1185">Reference proteome</keyword>
<organism evidence="13 14">
    <name type="scientific">Novosphingobium sediminis</name>
    <dbReference type="NCBI Taxonomy" id="707214"/>
    <lineage>
        <taxon>Bacteria</taxon>
        <taxon>Pseudomonadati</taxon>
        <taxon>Pseudomonadota</taxon>
        <taxon>Alphaproteobacteria</taxon>
        <taxon>Sphingomonadales</taxon>
        <taxon>Sphingomonadaceae</taxon>
        <taxon>Novosphingobium</taxon>
    </lineage>
</organism>
<dbReference type="CDD" id="cd24067">
    <property type="entry name" value="ASKHA_NBD_ROK_BsFRK-like"/>
    <property type="match status" value="1"/>
</dbReference>
<reference evidence="13 14" key="1">
    <citation type="submission" date="2019-07" db="EMBL/GenBank/DDBJ databases">
        <title>Whole genome shotgun sequence of Novosphingobium sediminis NBRC 106119.</title>
        <authorList>
            <person name="Hosoyama A."/>
            <person name="Uohara A."/>
            <person name="Ohji S."/>
            <person name="Ichikawa N."/>
        </authorList>
    </citation>
    <scope>NUCLEOTIDE SEQUENCE [LARGE SCALE GENOMIC DNA]</scope>
    <source>
        <strain evidence="13 14">NBRC 106119</strain>
    </source>
</reference>
<dbReference type="PANTHER" id="PTHR42742:SF3">
    <property type="entry name" value="FRUCTOKINASE"/>
    <property type="match status" value="1"/>
</dbReference>
<protein>
    <recommendedName>
        <fullName evidence="11">fructokinase</fullName>
        <ecNumber evidence="11">2.7.1.4</ecNumber>
    </recommendedName>
</protein>